<dbReference type="InParanoid" id="A0A3M0CM99"/>
<dbReference type="Pfam" id="PF04773">
    <property type="entry name" value="FecR"/>
    <property type="match status" value="1"/>
</dbReference>
<dbReference type="Proteomes" id="UP000271227">
    <property type="component" value="Unassembled WGS sequence"/>
</dbReference>
<evidence type="ECO:0000259" key="4">
    <source>
        <dbReference type="Pfam" id="PF16220"/>
    </source>
</evidence>
<evidence type="ECO:0000256" key="1">
    <source>
        <dbReference type="SAM" id="MobiDB-lite"/>
    </source>
</evidence>
<dbReference type="OrthoDB" id="9798846at2"/>
<dbReference type="EMBL" id="REFR01000011">
    <property type="protein sequence ID" value="RMB08066.1"/>
    <property type="molecule type" value="Genomic_DNA"/>
</dbReference>
<keyword evidence="6" id="KW-1185">Reference proteome</keyword>
<sequence>MTDNGTRPEKPTRDAAIDAEAQAWLAHLYSGEDGGTTHAAFRTWLNADSRHRAAFQQAHDLWQSLTAVPAVEDVLDAGMEDPGSTTLEGGAGHGLPERLPEGLPEGLSEDPAEGLSAPRAKRRPRRSLATAIAAVAAVIAVFVIGAVFIPDPFQGPAARALHATAVGEIRTVALPDGSRATLGADSALEIVFSGRERAVTLTRGRAFFDVAPDPRRLFRVTAGRTRVSVIGTEFEVAKRPGTVSVAVREGRVAVAPRAAGPGTGAVPALELAAGQKVVASLSGTLGKTAPFDAAAGLAWRDGHLSYTNARLGDVIADFNRHRDDRISLGDPRLGDPRLGDRVVTVAGSAAQIDQMLAGIAASEGLRLEKTPSGWVLSATAD</sequence>
<dbReference type="RefSeq" id="WP_121938811.1">
    <property type="nucleotide sequence ID" value="NZ_REFR01000011.1"/>
</dbReference>
<accession>A0A3M0CM99</accession>
<gene>
    <name evidence="5" type="ORF">BXY39_2162</name>
</gene>
<keyword evidence="2" id="KW-1133">Transmembrane helix</keyword>
<feature type="region of interest" description="Disordered" evidence="1">
    <location>
        <begin position="77"/>
        <end position="121"/>
    </location>
</feature>
<dbReference type="GO" id="GO:0016989">
    <property type="term" value="F:sigma factor antagonist activity"/>
    <property type="evidence" value="ECO:0007669"/>
    <property type="project" value="TreeGrafter"/>
</dbReference>
<dbReference type="Pfam" id="PF16220">
    <property type="entry name" value="DUF4880"/>
    <property type="match status" value="1"/>
</dbReference>
<evidence type="ECO:0000313" key="5">
    <source>
        <dbReference type="EMBL" id="RMB08066.1"/>
    </source>
</evidence>
<dbReference type="Gene3D" id="2.60.120.1440">
    <property type="match status" value="1"/>
</dbReference>
<dbReference type="FunCoup" id="A0A3M0CM99">
    <property type="interactions" value="95"/>
</dbReference>
<evidence type="ECO:0000256" key="2">
    <source>
        <dbReference type="SAM" id="Phobius"/>
    </source>
</evidence>
<feature type="transmembrane region" description="Helical" evidence="2">
    <location>
        <begin position="128"/>
        <end position="149"/>
    </location>
</feature>
<dbReference type="InterPro" id="IPR012373">
    <property type="entry name" value="Ferrdict_sens_TM"/>
</dbReference>
<reference evidence="5 6" key="1">
    <citation type="submission" date="2018-10" db="EMBL/GenBank/DDBJ databases">
        <title>Genomic Encyclopedia of Archaeal and Bacterial Type Strains, Phase II (KMG-II): from individual species to whole genera.</title>
        <authorList>
            <person name="Goeker M."/>
        </authorList>
    </citation>
    <scope>NUCLEOTIDE SEQUENCE [LARGE SCALE GENOMIC DNA]</scope>
    <source>
        <strain evidence="5 6">DSM 25217</strain>
    </source>
</reference>
<dbReference type="InterPro" id="IPR006860">
    <property type="entry name" value="FecR"/>
</dbReference>
<feature type="domain" description="FecR protein" evidence="3">
    <location>
        <begin position="163"/>
        <end position="252"/>
    </location>
</feature>
<evidence type="ECO:0000259" key="3">
    <source>
        <dbReference type="Pfam" id="PF04773"/>
    </source>
</evidence>
<organism evidence="5 6">
    <name type="scientific">Eilatimonas milleporae</name>
    <dbReference type="NCBI Taxonomy" id="911205"/>
    <lineage>
        <taxon>Bacteria</taxon>
        <taxon>Pseudomonadati</taxon>
        <taxon>Pseudomonadota</taxon>
        <taxon>Alphaproteobacteria</taxon>
        <taxon>Kordiimonadales</taxon>
        <taxon>Kordiimonadaceae</taxon>
        <taxon>Eilatimonas</taxon>
    </lineage>
</organism>
<feature type="domain" description="FecR N-terminal" evidence="4">
    <location>
        <begin position="20"/>
        <end position="60"/>
    </location>
</feature>
<proteinExistence type="predicted"/>
<evidence type="ECO:0000313" key="6">
    <source>
        <dbReference type="Proteomes" id="UP000271227"/>
    </source>
</evidence>
<protein>
    <submittedName>
        <fullName evidence="5">FecR family protein</fullName>
    </submittedName>
</protein>
<dbReference type="PANTHER" id="PTHR30273">
    <property type="entry name" value="PERIPLASMIC SIGNAL SENSOR AND SIGMA FACTOR ACTIVATOR FECR-RELATED"/>
    <property type="match status" value="1"/>
</dbReference>
<dbReference type="AlphaFoldDB" id="A0A3M0CM99"/>
<dbReference type="InterPro" id="IPR032623">
    <property type="entry name" value="FecR_N"/>
</dbReference>
<keyword evidence="2" id="KW-0812">Transmembrane</keyword>
<dbReference type="PANTHER" id="PTHR30273:SF2">
    <property type="entry name" value="PROTEIN FECR"/>
    <property type="match status" value="1"/>
</dbReference>
<dbReference type="PIRSF" id="PIRSF018266">
    <property type="entry name" value="FecR"/>
    <property type="match status" value="1"/>
</dbReference>
<keyword evidence="2" id="KW-0472">Membrane</keyword>
<name>A0A3M0CM99_9PROT</name>
<comment type="caution">
    <text evidence="5">The sequence shown here is derived from an EMBL/GenBank/DDBJ whole genome shotgun (WGS) entry which is preliminary data.</text>
</comment>